<comment type="caution">
    <text evidence="8">The sequence shown here is derived from an EMBL/GenBank/DDBJ whole genome shotgun (WGS) entry which is preliminary data.</text>
</comment>
<keyword evidence="3" id="KW-0732">Signal</keyword>
<dbReference type="Gene3D" id="1.25.40.390">
    <property type="match status" value="1"/>
</dbReference>
<gene>
    <name evidence="8" type="ORF">GQ41_1937</name>
</gene>
<evidence type="ECO:0000256" key="2">
    <source>
        <dbReference type="ARBA" id="ARBA00006275"/>
    </source>
</evidence>
<keyword evidence="4" id="KW-0472">Membrane</keyword>
<dbReference type="InterPro" id="IPR011990">
    <property type="entry name" value="TPR-like_helical_dom_sf"/>
</dbReference>
<keyword evidence="5" id="KW-0998">Cell outer membrane</keyword>
<evidence type="ECO:0000256" key="5">
    <source>
        <dbReference type="ARBA" id="ARBA00023237"/>
    </source>
</evidence>
<dbReference type="EMBL" id="VHIF01000001">
    <property type="protein sequence ID" value="TQO37334.1"/>
    <property type="molecule type" value="Genomic_DNA"/>
</dbReference>
<dbReference type="InterPro" id="IPR012944">
    <property type="entry name" value="SusD_RagB_dom"/>
</dbReference>
<evidence type="ECO:0000256" key="4">
    <source>
        <dbReference type="ARBA" id="ARBA00023136"/>
    </source>
</evidence>
<evidence type="ECO:0000313" key="8">
    <source>
        <dbReference type="EMBL" id="TQO37334.1"/>
    </source>
</evidence>
<accession>A0ABY3A9T0</accession>
<feature type="domain" description="SusD-like N-terminal" evidence="7">
    <location>
        <begin position="71"/>
        <end position="230"/>
    </location>
</feature>
<feature type="domain" description="RagB/SusD" evidence="6">
    <location>
        <begin position="369"/>
        <end position="493"/>
    </location>
</feature>
<evidence type="ECO:0000259" key="7">
    <source>
        <dbReference type="Pfam" id="PF14322"/>
    </source>
</evidence>
<proteinExistence type="inferred from homology"/>
<protein>
    <submittedName>
        <fullName evidence="8">Outer membrane starch-binding protein</fullName>
    </submittedName>
</protein>
<name>A0ABY3A9T0_9FLAO</name>
<reference evidence="8 9" key="1">
    <citation type="submission" date="2019-06" db="EMBL/GenBank/DDBJ databases">
        <title>A large-scale integrated study on North Sea by COGITO (Coastal Microbe Genomic &amp; Taxonomic Observatory).</title>
        <authorList>
            <person name="Teeling H."/>
        </authorList>
    </citation>
    <scope>NUCLEOTIDE SEQUENCE [LARGE SCALE GENOMIC DNA]</scope>
    <source>
        <strain evidence="8 9">MAR_2009_79</strain>
    </source>
</reference>
<dbReference type="SUPFAM" id="SSF48452">
    <property type="entry name" value="TPR-like"/>
    <property type="match status" value="1"/>
</dbReference>
<comment type="subcellular location">
    <subcellularLocation>
        <location evidence="1">Cell outer membrane</location>
    </subcellularLocation>
</comment>
<organism evidence="8 9">
    <name type="scientific">Arenibacter algicola</name>
    <dbReference type="NCBI Taxonomy" id="616991"/>
    <lineage>
        <taxon>Bacteria</taxon>
        <taxon>Pseudomonadati</taxon>
        <taxon>Bacteroidota</taxon>
        <taxon>Flavobacteriia</taxon>
        <taxon>Flavobacteriales</taxon>
        <taxon>Flavobacteriaceae</taxon>
        <taxon>Arenibacter</taxon>
    </lineage>
</organism>
<dbReference type="Pfam" id="PF14322">
    <property type="entry name" value="SusD-like_3"/>
    <property type="match status" value="1"/>
</dbReference>
<dbReference type="Pfam" id="PF07980">
    <property type="entry name" value="SusD_RagB"/>
    <property type="match status" value="1"/>
</dbReference>
<dbReference type="Proteomes" id="UP000315363">
    <property type="component" value="Unassembled WGS sequence"/>
</dbReference>
<evidence type="ECO:0000313" key="9">
    <source>
        <dbReference type="Proteomes" id="UP000315363"/>
    </source>
</evidence>
<dbReference type="PROSITE" id="PS51257">
    <property type="entry name" value="PROKAR_LIPOPROTEIN"/>
    <property type="match status" value="1"/>
</dbReference>
<evidence type="ECO:0000256" key="1">
    <source>
        <dbReference type="ARBA" id="ARBA00004442"/>
    </source>
</evidence>
<dbReference type="RefSeq" id="WP_142189273.1">
    <property type="nucleotide sequence ID" value="NZ_VHIF01000001.1"/>
</dbReference>
<dbReference type="InterPro" id="IPR033985">
    <property type="entry name" value="SusD-like_N"/>
</dbReference>
<evidence type="ECO:0000259" key="6">
    <source>
        <dbReference type="Pfam" id="PF07980"/>
    </source>
</evidence>
<sequence>MKRYINIIGIFIITAVAITAIGCEDFLQEEVFTQYDPNAFLQDQSGVDALLTGAYSAMNVTGYFSRDNTFILGEFPTDMTWETGGGLNRLVVPIMQFNWDPTTSFFNGQYGNFYQAIARANNVLLVVNSLSDIDQNTVDKIEAEARFVRSFSYYMLHNLFGPTPIIEIPEGASLDEIEAIGKETPRATEEEYRAYVEADLLFAAEKLSAEGFSSRGNKGSALGLLTKFYLNNKEWQKAADAAQQVLTLDYSLYNDYTKLFSVEGENNNEYIFRFECLLGSNQINVYMPHAFPPNYPIQNNWINFGAMFRTYTSFYETFEEQDLRRQLFVTEYVPIGAVEPVRLDRDAEGKELDDVRSFKYVPDPDAIGQANGNDIPYIRLADIILARAEALNELNGPNQVSIDLINEIRNRAQATPIALTDFPTKDALRDFILAERGREFYSEGFRREDLIRHGSFIQQAINRGIAAEAHQVLYPIPQDQIDNNPNLEQNLGY</sequence>
<comment type="similarity">
    <text evidence="2">Belongs to the SusD family.</text>
</comment>
<evidence type="ECO:0000256" key="3">
    <source>
        <dbReference type="ARBA" id="ARBA00022729"/>
    </source>
</evidence>
<keyword evidence="9" id="KW-1185">Reference proteome</keyword>